<name>M8AEU8_TRIUA</name>
<evidence type="ECO:0000256" key="2">
    <source>
        <dbReference type="SAM" id="Phobius"/>
    </source>
</evidence>
<proteinExistence type="predicted"/>
<dbReference type="EMBL" id="KD123769">
    <property type="protein sequence ID" value="EMS59154.1"/>
    <property type="molecule type" value="Genomic_DNA"/>
</dbReference>
<feature type="compositionally biased region" description="Low complexity" evidence="1">
    <location>
        <begin position="77"/>
        <end position="95"/>
    </location>
</feature>
<dbReference type="AlphaFoldDB" id="M8AEU8"/>
<keyword evidence="2" id="KW-0472">Membrane</keyword>
<keyword evidence="2" id="KW-0812">Transmembrane</keyword>
<gene>
    <name evidence="3" type="ORF">TRIUR3_03149</name>
</gene>
<reference evidence="3" key="1">
    <citation type="journal article" date="2013" name="Nature">
        <title>Draft genome of the wheat A-genome progenitor Triticum urartu.</title>
        <authorList>
            <person name="Ling H.Q."/>
            <person name="Zhao S."/>
            <person name="Liu D."/>
            <person name="Wang J."/>
            <person name="Sun H."/>
            <person name="Zhang C."/>
            <person name="Fan H."/>
            <person name="Li D."/>
            <person name="Dong L."/>
            <person name="Tao Y."/>
            <person name="Gao C."/>
            <person name="Wu H."/>
            <person name="Li Y."/>
            <person name="Cui Y."/>
            <person name="Guo X."/>
            <person name="Zheng S."/>
            <person name="Wang B."/>
            <person name="Yu K."/>
            <person name="Liang Q."/>
            <person name="Yang W."/>
            <person name="Lou X."/>
            <person name="Chen J."/>
            <person name="Feng M."/>
            <person name="Jian J."/>
            <person name="Zhang X."/>
            <person name="Luo G."/>
            <person name="Jiang Y."/>
            <person name="Liu J."/>
            <person name="Wang Z."/>
            <person name="Sha Y."/>
            <person name="Zhang B."/>
            <person name="Wu H."/>
            <person name="Tang D."/>
            <person name="Shen Q."/>
            <person name="Xue P."/>
            <person name="Zou S."/>
            <person name="Wang X."/>
            <person name="Liu X."/>
            <person name="Wang F."/>
            <person name="Yang Y."/>
            <person name="An X."/>
            <person name="Dong Z."/>
            <person name="Zhang K."/>
            <person name="Zhang X."/>
            <person name="Luo M.C."/>
            <person name="Dvorak J."/>
            <person name="Tong Y."/>
            <person name="Wang J."/>
            <person name="Yang H."/>
            <person name="Li Z."/>
            <person name="Wang D."/>
            <person name="Zhang A."/>
            <person name="Wang J."/>
        </authorList>
    </citation>
    <scope>NUCLEOTIDE SEQUENCE</scope>
</reference>
<keyword evidence="2" id="KW-1133">Transmembrane helix</keyword>
<feature type="transmembrane region" description="Helical" evidence="2">
    <location>
        <begin position="12"/>
        <end position="35"/>
    </location>
</feature>
<protein>
    <submittedName>
        <fullName evidence="3">Uncharacterized protein</fullName>
    </submittedName>
</protein>
<accession>M8AEU8</accession>
<organism evidence="3">
    <name type="scientific">Triticum urartu</name>
    <name type="common">Red wild einkorn</name>
    <name type="synonym">Crithodium urartu</name>
    <dbReference type="NCBI Taxonomy" id="4572"/>
    <lineage>
        <taxon>Eukaryota</taxon>
        <taxon>Viridiplantae</taxon>
        <taxon>Streptophyta</taxon>
        <taxon>Embryophyta</taxon>
        <taxon>Tracheophyta</taxon>
        <taxon>Spermatophyta</taxon>
        <taxon>Magnoliopsida</taxon>
        <taxon>Liliopsida</taxon>
        <taxon>Poales</taxon>
        <taxon>Poaceae</taxon>
        <taxon>BOP clade</taxon>
        <taxon>Pooideae</taxon>
        <taxon>Triticodae</taxon>
        <taxon>Triticeae</taxon>
        <taxon>Triticinae</taxon>
        <taxon>Triticum</taxon>
    </lineage>
</organism>
<evidence type="ECO:0000256" key="1">
    <source>
        <dbReference type="SAM" id="MobiDB-lite"/>
    </source>
</evidence>
<evidence type="ECO:0000313" key="3">
    <source>
        <dbReference type="EMBL" id="EMS59154.1"/>
    </source>
</evidence>
<feature type="region of interest" description="Disordered" evidence="1">
    <location>
        <begin position="59"/>
        <end position="98"/>
    </location>
</feature>
<sequence length="198" mass="21669">METSSSRTKAVPLLPSLFLELSLSLSLKFLYVLFAPQDIMDARARSSLARTFIFDPASLPKPAPSPSQSRRPDQAVPTSSLSPSSSPATAQPPRSLSSPEFFAARPFLEERGRLAARFLSRQARCQFSLPPSLPVEQRARLFWIEPRHSNARCDDWIGAAPGRRTCSPPPSPSPSSRRPFAPLAGVWLPAAAPLLPLR</sequence>